<reference evidence="2 3" key="1">
    <citation type="submission" date="2023-05" db="EMBL/GenBank/DDBJ databases">
        <title>A Combination of Whole Genome Sequencing and Metagenomics Reveals Diversity of Listeria spp. in Soil Collected from the Nantahala National Forest.</title>
        <authorList>
            <person name="Wang J."/>
            <person name="Schamp C.N."/>
            <person name="Hudson L.K."/>
            <person name="Chaggar H.K."/>
            <person name="Bryan D.W."/>
            <person name="Radosevich M."/>
            <person name="Denes T.G."/>
        </authorList>
    </citation>
    <scope>NUCLEOTIDE SEQUENCE [LARGE SCALE GENOMIC DNA]</scope>
    <source>
        <strain evidence="2 3">UTK S2-0002</strain>
    </source>
</reference>
<proteinExistence type="predicted"/>
<comment type="caution">
    <text evidence="2">The sequence shown here is derived from an EMBL/GenBank/DDBJ whole genome shotgun (WGS) entry which is preliminary data.</text>
</comment>
<dbReference type="Proteomes" id="UP001252688">
    <property type="component" value="Unassembled WGS sequence"/>
</dbReference>
<feature type="transmembrane region" description="Helical" evidence="1">
    <location>
        <begin position="14"/>
        <end position="32"/>
    </location>
</feature>
<keyword evidence="3" id="KW-1185">Reference proteome</keyword>
<feature type="transmembrane region" description="Helical" evidence="1">
    <location>
        <begin position="38"/>
        <end position="58"/>
    </location>
</feature>
<feature type="transmembrane region" description="Helical" evidence="1">
    <location>
        <begin position="65"/>
        <end position="81"/>
    </location>
</feature>
<organism evidence="2 3">
    <name type="scientific">Listeria cossartiae subsp. cayugensis</name>
    <dbReference type="NCBI Taxonomy" id="2713505"/>
    <lineage>
        <taxon>Bacteria</taxon>
        <taxon>Bacillati</taxon>
        <taxon>Bacillota</taxon>
        <taxon>Bacilli</taxon>
        <taxon>Bacillales</taxon>
        <taxon>Listeriaceae</taxon>
        <taxon>Listeria</taxon>
        <taxon>Listeria cossartiae</taxon>
    </lineage>
</organism>
<evidence type="ECO:0000313" key="3">
    <source>
        <dbReference type="Proteomes" id="UP001252688"/>
    </source>
</evidence>
<keyword evidence="1" id="KW-0812">Transmembrane</keyword>
<sequence>MTIREKSILLFQKFAHSPYCTLVFSLLGALLLLKTLLFFAGGSFINLFALGGTILLIIELIKKTWPFLLGLSLIIFLFWFLN</sequence>
<name>A0ABU2ISB1_9LIST</name>
<dbReference type="RefSeq" id="WP_311193964.1">
    <property type="nucleotide sequence ID" value="NZ_JASBAM010000006.1"/>
</dbReference>
<accession>A0ABU2ISB1</accession>
<evidence type="ECO:0000256" key="1">
    <source>
        <dbReference type="SAM" id="Phobius"/>
    </source>
</evidence>
<keyword evidence="1" id="KW-0472">Membrane</keyword>
<protein>
    <submittedName>
        <fullName evidence="2">Uncharacterized protein</fullName>
    </submittedName>
</protein>
<keyword evidence="1" id="KW-1133">Transmembrane helix</keyword>
<dbReference type="EMBL" id="JASBAM010000006">
    <property type="protein sequence ID" value="MDT0115297.1"/>
    <property type="molecule type" value="Genomic_DNA"/>
</dbReference>
<evidence type="ECO:0000313" key="2">
    <source>
        <dbReference type="EMBL" id="MDT0115297.1"/>
    </source>
</evidence>
<gene>
    <name evidence="2" type="ORF">QJV37_14265</name>
</gene>